<dbReference type="Pfam" id="PF05157">
    <property type="entry name" value="MshEN"/>
    <property type="match status" value="1"/>
</dbReference>
<accession>A0A2S8GL58</accession>
<evidence type="ECO:0000313" key="3">
    <source>
        <dbReference type="Proteomes" id="UP000237819"/>
    </source>
</evidence>
<dbReference type="InterPro" id="IPR037257">
    <property type="entry name" value="T2SS_E_N_sf"/>
</dbReference>
<name>A0A2S8GL58_9BACT</name>
<dbReference type="FunFam" id="3.30.300.160:FF:000002">
    <property type="entry name" value="Type II secretion system protein E"/>
    <property type="match status" value="1"/>
</dbReference>
<proteinExistence type="predicted"/>
<reference evidence="2 3" key="1">
    <citation type="submission" date="2018-02" db="EMBL/GenBank/DDBJ databases">
        <title>Comparative genomes isolates from brazilian mangrove.</title>
        <authorList>
            <person name="Araujo J.E."/>
            <person name="Taketani R.G."/>
            <person name="Silva M.C.P."/>
            <person name="Loureco M.V."/>
            <person name="Andreote F.D."/>
        </authorList>
    </citation>
    <scope>NUCLEOTIDE SEQUENCE [LARGE SCALE GENOMIC DNA]</scope>
    <source>
        <strain evidence="2 3">Nap-Phe MGV</strain>
    </source>
</reference>
<dbReference type="EMBL" id="PUHZ01000016">
    <property type="protein sequence ID" value="PQO45172.1"/>
    <property type="molecule type" value="Genomic_DNA"/>
</dbReference>
<dbReference type="SUPFAM" id="SSF48239">
    <property type="entry name" value="Terpenoid cyclases/Protein prenyltransferases"/>
    <property type="match status" value="1"/>
</dbReference>
<gene>
    <name evidence="2" type="ORF">C5Y93_16705</name>
</gene>
<protein>
    <submittedName>
        <fullName evidence="2">General secretion pathway protein GspE</fullName>
    </submittedName>
</protein>
<dbReference type="SUPFAM" id="SSF160246">
    <property type="entry name" value="EspE N-terminal domain-like"/>
    <property type="match status" value="1"/>
</dbReference>
<evidence type="ECO:0000313" key="2">
    <source>
        <dbReference type="EMBL" id="PQO45172.1"/>
    </source>
</evidence>
<dbReference type="InterPro" id="IPR007831">
    <property type="entry name" value="T2SS_GspE_N"/>
</dbReference>
<evidence type="ECO:0000259" key="1">
    <source>
        <dbReference type="Pfam" id="PF05157"/>
    </source>
</evidence>
<organism evidence="2 3">
    <name type="scientific">Blastopirellula marina</name>
    <dbReference type="NCBI Taxonomy" id="124"/>
    <lineage>
        <taxon>Bacteria</taxon>
        <taxon>Pseudomonadati</taxon>
        <taxon>Planctomycetota</taxon>
        <taxon>Planctomycetia</taxon>
        <taxon>Pirellulales</taxon>
        <taxon>Pirellulaceae</taxon>
        <taxon>Blastopirellula</taxon>
    </lineage>
</organism>
<sequence>MSALAAILRCDKIDIADSDRSEYLALTELLRRMQIFLRLGGGQDRPAVSPADFGIEGRIEMQKPRVFTTLPSSAEKLASGVFVGQEFAFIDFSDRDLREVAFADKLLAELSFNEGERCVVPIRSDRMLTLPGIAIRAAAVPKLSLRSLTTDRDLYRRDVDTVHALVVDLDAPDSEVSLVVISAGAEFDRRVVRLNSEGVAIVKFGELPTGSYKLIRGASTYLADILPEQDVCSFTVAGFEFAPLVATLEQVQLLGQRLSVELNLMRFGTPFSGDVRVDLMDGSRRIDSRLVAAEQGVAGVGLEIEGNGPHHLELVLTSDRSATATIPLPGSSRGDREETVLSRCGPKLAASLLPGADTTETLGLHVRELSRTEAPLQIHDIHRETARLIAGQSIEACCVTVRTFAGSDGSVRRDLGVRRLGAIGSGDEFEIELPEGAGLLSVGGFVDGKPWEARAITLRPSSCAASIRLASAEEPMETRRRFDPGSAVKIEVATDSVSDGFAAVTVRDARLQPSRRPLPTLAGQIKEAAAEAEPGFVDIQAVGDFCTVDHPLRGHTRGACPPISSEILAKMVEQQVITQEQADDVLGADAQRSVQYYDVLVQKGYADAEAIARVIAGFYGHDHVDLESMPDDPSVVELCPESVARENCVFPLREEESALHVVMSNPVDLETIDKLRFILNRQIVVSVATPATICAAIDANYEYDEDSNYADTMLQEFTDTAIDFTDTMSLHDWRSESPATELPSAASRKGAVEVTPTRDDADVLCCELVEIRQGLAATEVTLPDRSGRYSVDVFVVSQGAWAQAETLLTADAEPFVELQLPENLYDGDQSVGRVVARCDSGRFHIEVLRNGESVPLFAAGAKVDSIPDGQVFAGSAELTFVVEQGTYVATVRQIGNDRSRQTKQVVRPLGKSEVPRRVLRLLSPGETVRIGEEVREIRLLPSCEPFLRMSAEATANYEHLCCEQTAAKLFASFVCLAGAIAAGQTTEPALIAIRAGLRREREMWLPHQGFAMYPGSAPYRALGEMAALHLAKIELVREFVASAPEGLVLLEETRRLSVMANRFYGRELSPGDWKTFQGAYMGARFDPKQIAAASDKALSHLRIKKPRVYGQSYWREDRAYALATLLFAGEIEHVERAMTLANELFDDLGPQGRLYSTIDSTALIVMMLEMSRRCLTLPDTRMLVNDQLLEIGQKLPAETIINSLRCEAGRVAAELNCRFQEDWTTLKSNVPISVRLKHLGRKTNQVDVGSSLDLHVTLDDGYEPGDLIWIALPPALSRLEGGGQVKQFAIDPKGESDVVVRLAATATTYHPSQEPAEQHFVVCLRNMYEEQRIGTQGLIPIRVDGGVR</sequence>
<feature type="domain" description="Type II secretion system protein GspE N-terminal" evidence="1">
    <location>
        <begin position="620"/>
        <end position="704"/>
    </location>
</feature>
<dbReference type="InterPro" id="IPR008930">
    <property type="entry name" value="Terpenoid_cyclase/PrenylTrfase"/>
</dbReference>
<dbReference type="Proteomes" id="UP000237819">
    <property type="component" value="Unassembled WGS sequence"/>
</dbReference>
<dbReference type="Gene3D" id="3.30.300.160">
    <property type="entry name" value="Type II secretion system, protein E, N-terminal domain"/>
    <property type="match status" value="1"/>
</dbReference>
<comment type="caution">
    <text evidence="2">The sequence shown here is derived from an EMBL/GenBank/DDBJ whole genome shotgun (WGS) entry which is preliminary data.</text>
</comment>